<evidence type="ECO:0000313" key="3">
    <source>
        <dbReference type="Proteomes" id="UP000604046"/>
    </source>
</evidence>
<dbReference type="EMBL" id="CAJNDS010000768">
    <property type="protein sequence ID" value="CAE7232560.1"/>
    <property type="molecule type" value="Genomic_DNA"/>
</dbReference>
<feature type="non-terminal residue" evidence="2">
    <location>
        <position position="1"/>
    </location>
</feature>
<feature type="region of interest" description="Disordered" evidence="1">
    <location>
        <begin position="38"/>
        <end position="64"/>
    </location>
</feature>
<evidence type="ECO:0000256" key="1">
    <source>
        <dbReference type="SAM" id="MobiDB-lite"/>
    </source>
</evidence>
<keyword evidence="3" id="KW-1185">Reference proteome</keyword>
<accession>A0A812KMP8</accession>
<name>A0A812KMP8_9DINO</name>
<sequence>MTLLVRAARARLVSPGFRGVATSAARLGGSPPFLHIPPPPPPEFEPDGTPKKYPLHQPVWDHGY</sequence>
<evidence type="ECO:0000313" key="2">
    <source>
        <dbReference type="EMBL" id="CAE7232560.1"/>
    </source>
</evidence>
<organism evidence="2 3">
    <name type="scientific">Symbiodinium natans</name>
    <dbReference type="NCBI Taxonomy" id="878477"/>
    <lineage>
        <taxon>Eukaryota</taxon>
        <taxon>Sar</taxon>
        <taxon>Alveolata</taxon>
        <taxon>Dinophyceae</taxon>
        <taxon>Suessiales</taxon>
        <taxon>Symbiodiniaceae</taxon>
        <taxon>Symbiodinium</taxon>
    </lineage>
</organism>
<reference evidence="2" key="1">
    <citation type="submission" date="2021-02" db="EMBL/GenBank/DDBJ databases">
        <authorList>
            <person name="Dougan E. K."/>
            <person name="Rhodes N."/>
            <person name="Thang M."/>
            <person name="Chan C."/>
        </authorList>
    </citation>
    <scope>NUCLEOTIDE SEQUENCE</scope>
</reference>
<dbReference type="AlphaFoldDB" id="A0A812KMP8"/>
<dbReference type="Proteomes" id="UP000604046">
    <property type="component" value="Unassembled WGS sequence"/>
</dbReference>
<proteinExistence type="predicted"/>
<protein>
    <submittedName>
        <fullName evidence="2">Uncharacterized protein</fullName>
    </submittedName>
</protein>
<dbReference type="OrthoDB" id="405939at2759"/>
<comment type="caution">
    <text evidence="2">The sequence shown here is derived from an EMBL/GenBank/DDBJ whole genome shotgun (WGS) entry which is preliminary data.</text>
</comment>
<gene>
    <name evidence="2" type="ORF">SNAT2548_LOCUS9633</name>
</gene>